<dbReference type="Pfam" id="PF03881">
    <property type="entry name" value="Fructosamin_kin"/>
    <property type="match status" value="1"/>
</dbReference>
<keyword evidence="2 3" id="KW-0418">Kinase</keyword>
<protein>
    <submittedName>
        <fullName evidence="3">Fructosamine-3-kinase</fullName>
    </submittedName>
</protein>
<sequence length="270" mass="29769">MTPDRLSDAVERLLGSAVLHARPLHGGDLSQVARLTLSDGRNVVAKTGPLVATEARMLQAMARRGAPVPEVLAAESTLLLLAYLDETPASPAGWHKLGTTLRHLHAQSGESYGWPEDYAFGAVAIRNSSCSNWPSFWADHRLLADLRTLPPEIAHRLEPLVTRLPDLLPATPPPAFLHGDLWSGNVLFDRNEKAWLVDPACYFGHSEVDLAMLLLFAAPPDKFWQGYGAPDPGWRTRLPIYQLWPALVHLKLFGSTYQALVTRLLNTLKV</sequence>
<dbReference type="PANTHER" id="PTHR12149">
    <property type="entry name" value="FRUCTOSAMINE 3 KINASE-RELATED PROTEIN"/>
    <property type="match status" value="1"/>
</dbReference>
<evidence type="ECO:0000313" key="4">
    <source>
        <dbReference type="Proteomes" id="UP000199144"/>
    </source>
</evidence>
<comment type="similarity">
    <text evidence="1 2">Belongs to the fructosamine kinase family.</text>
</comment>
<gene>
    <name evidence="3" type="ORF">SAMN04488042_101659</name>
</gene>
<keyword evidence="2" id="KW-0808">Transferase</keyword>
<dbReference type="PANTHER" id="PTHR12149:SF8">
    <property type="entry name" value="PROTEIN-RIBULOSAMINE 3-KINASE"/>
    <property type="match status" value="1"/>
</dbReference>
<dbReference type="RefSeq" id="WP_093090819.1">
    <property type="nucleotide sequence ID" value="NZ_FOTQ01000001.1"/>
</dbReference>
<dbReference type="SUPFAM" id="SSF56112">
    <property type="entry name" value="Protein kinase-like (PK-like)"/>
    <property type="match status" value="1"/>
</dbReference>
<organism evidence="3 4">
    <name type="scientific">Shimia aestuarii</name>
    <dbReference type="NCBI Taxonomy" id="254406"/>
    <lineage>
        <taxon>Bacteria</taxon>
        <taxon>Pseudomonadati</taxon>
        <taxon>Pseudomonadota</taxon>
        <taxon>Alphaproteobacteria</taxon>
        <taxon>Rhodobacterales</taxon>
        <taxon>Roseobacteraceae</taxon>
    </lineage>
</organism>
<dbReference type="AlphaFoldDB" id="A0A1I4IMX8"/>
<dbReference type="EMBL" id="FOTQ01000001">
    <property type="protein sequence ID" value="SFL55353.1"/>
    <property type="molecule type" value="Genomic_DNA"/>
</dbReference>
<dbReference type="GO" id="GO:0016301">
    <property type="term" value="F:kinase activity"/>
    <property type="evidence" value="ECO:0007669"/>
    <property type="project" value="UniProtKB-UniRule"/>
</dbReference>
<dbReference type="InterPro" id="IPR016477">
    <property type="entry name" value="Fructo-/Ketosamine-3-kinase"/>
</dbReference>
<name>A0A1I4IMX8_9RHOB</name>
<dbReference type="InterPro" id="IPR011009">
    <property type="entry name" value="Kinase-like_dom_sf"/>
</dbReference>
<evidence type="ECO:0000256" key="2">
    <source>
        <dbReference type="PIRNR" id="PIRNR006221"/>
    </source>
</evidence>
<dbReference type="OrthoDB" id="5291879at2"/>
<dbReference type="Proteomes" id="UP000199144">
    <property type="component" value="Unassembled WGS sequence"/>
</dbReference>
<accession>A0A1I4IMX8</accession>
<keyword evidence="4" id="KW-1185">Reference proteome</keyword>
<evidence type="ECO:0000256" key="1">
    <source>
        <dbReference type="ARBA" id="ARBA00009460"/>
    </source>
</evidence>
<dbReference type="Gene3D" id="3.30.200.20">
    <property type="entry name" value="Phosphorylase Kinase, domain 1"/>
    <property type="match status" value="1"/>
</dbReference>
<proteinExistence type="inferred from homology"/>
<dbReference type="PIRSF" id="PIRSF006221">
    <property type="entry name" value="Ketosamine-3-kinase"/>
    <property type="match status" value="1"/>
</dbReference>
<dbReference type="STRING" id="254406.SAMN04488042_101659"/>
<evidence type="ECO:0000313" key="3">
    <source>
        <dbReference type="EMBL" id="SFL55353.1"/>
    </source>
</evidence>
<dbReference type="Gene3D" id="3.90.1200.10">
    <property type="match status" value="1"/>
</dbReference>
<reference evidence="3 4" key="1">
    <citation type="submission" date="2016-10" db="EMBL/GenBank/DDBJ databases">
        <authorList>
            <person name="de Groot N.N."/>
        </authorList>
    </citation>
    <scope>NUCLEOTIDE SEQUENCE [LARGE SCALE GENOMIC DNA]</scope>
    <source>
        <strain evidence="3 4">DSM 15283</strain>
    </source>
</reference>